<feature type="transmembrane region" description="Helical" evidence="10">
    <location>
        <begin position="73"/>
        <end position="93"/>
    </location>
</feature>
<keyword evidence="9 10" id="KW-0472">Membrane</keyword>
<dbReference type="GO" id="GO:0022857">
    <property type="term" value="F:transmembrane transporter activity"/>
    <property type="evidence" value="ECO:0007669"/>
    <property type="project" value="InterPro"/>
</dbReference>
<dbReference type="InterPro" id="IPR010065">
    <property type="entry name" value="AA_ABC_transptr_permease_3TM"/>
</dbReference>
<dbReference type="SUPFAM" id="SSF161098">
    <property type="entry name" value="MetI-like"/>
    <property type="match status" value="1"/>
</dbReference>
<evidence type="ECO:0000256" key="3">
    <source>
        <dbReference type="ARBA" id="ARBA00010072"/>
    </source>
</evidence>
<evidence type="ECO:0000313" key="14">
    <source>
        <dbReference type="Proteomes" id="UP000216306"/>
    </source>
</evidence>
<evidence type="ECO:0000313" key="15">
    <source>
        <dbReference type="Proteomes" id="UP000268636"/>
    </source>
</evidence>
<evidence type="ECO:0000259" key="11">
    <source>
        <dbReference type="PROSITE" id="PS50928"/>
    </source>
</evidence>
<evidence type="ECO:0000256" key="2">
    <source>
        <dbReference type="ARBA" id="ARBA00004429"/>
    </source>
</evidence>
<proteinExistence type="inferred from homology"/>
<dbReference type="EMBL" id="RBTN01000330">
    <property type="protein sequence ID" value="RMT68573.1"/>
    <property type="molecule type" value="Genomic_DNA"/>
</dbReference>
<dbReference type="InterPro" id="IPR000515">
    <property type="entry name" value="MetI-like"/>
</dbReference>
<keyword evidence="7" id="KW-0029">Amino-acid transport</keyword>
<feature type="domain" description="ABC transmembrane type-1" evidence="11">
    <location>
        <begin position="21"/>
        <end position="210"/>
    </location>
</feature>
<dbReference type="Proteomes" id="UP000216306">
    <property type="component" value="Unassembled WGS sequence"/>
</dbReference>
<keyword evidence="8 10" id="KW-1133">Transmembrane helix</keyword>
<dbReference type="NCBIfam" id="TIGR01726">
    <property type="entry name" value="HEQRo_perm_3TM"/>
    <property type="match status" value="1"/>
</dbReference>
<keyword evidence="6 10" id="KW-0812">Transmembrane</keyword>
<evidence type="ECO:0000313" key="12">
    <source>
        <dbReference type="EMBL" id="PAB30870.1"/>
    </source>
</evidence>
<dbReference type="GO" id="GO:0006865">
    <property type="term" value="P:amino acid transport"/>
    <property type="evidence" value="ECO:0007669"/>
    <property type="project" value="UniProtKB-KW"/>
</dbReference>
<evidence type="ECO:0000256" key="8">
    <source>
        <dbReference type="ARBA" id="ARBA00022989"/>
    </source>
</evidence>
<dbReference type="AlphaFoldDB" id="A0A0P9VI80"/>
<comment type="similarity">
    <text evidence="3">Belongs to the binding-protein-dependent transport system permease family. HisMQ subfamily.</text>
</comment>
<evidence type="ECO:0000256" key="10">
    <source>
        <dbReference type="RuleBase" id="RU363032"/>
    </source>
</evidence>
<accession>A0A0P9VI80</accession>
<dbReference type="Pfam" id="PF00528">
    <property type="entry name" value="BPD_transp_1"/>
    <property type="match status" value="1"/>
</dbReference>
<evidence type="ECO:0000256" key="9">
    <source>
        <dbReference type="ARBA" id="ARBA00023136"/>
    </source>
</evidence>
<evidence type="ECO:0000256" key="4">
    <source>
        <dbReference type="ARBA" id="ARBA00022448"/>
    </source>
</evidence>
<dbReference type="PANTHER" id="PTHR30614:SF20">
    <property type="entry name" value="GLUTAMINE TRANSPORT SYSTEM PERMEASE PROTEIN GLNP"/>
    <property type="match status" value="1"/>
</dbReference>
<dbReference type="CDD" id="cd06261">
    <property type="entry name" value="TM_PBP2"/>
    <property type="match status" value="1"/>
</dbReference>
<comment type="subcellular location">
    <subcellularLocation>
        <location evidence="2">Cell inner membrane</location>
        <topology evidence="2">Multi-pass membrane protein</topology>
    </subcellularLocation>
    <subcellularLocation>
        <location evidence="10">Cell membrane</location>
        <topology evidence="10">Multi-pass membrane protein</topology>
    </subcellularLocation>
</comment>
<dbReference type="Gene3D" id="1.10.3720.10">
    <property type="entry name" value="MetI-like"/>
    <property type="match status" value="1"/>
</dbReference>
<dbReference type="PROSITE" id="PS50928">
    <property type="entry name" value="ABC_TM1"/>
    <property type="match status" value="1"/>
</dbReference>
<evidence type="ECO:0000313" key="13">
    <source>
        <dbReference type="EMBL" id="RMT68573.1"/>
    </source>
</evidence>
<feature type="transmembrane region" description="Helical" evidence="10">
    <location>
        <begin position="20"/>
        <end position="44"/>
    </location>
</feature>
<feature type="transmembrane region" description="Helical" evidence="10">
    <location>
        <begin position="191"/>
        <end position="213"/>
    </location>
</feature>
<reference evidence="13 15" key="2">
    <citation type="submission" date="2018-08" db="EMBL/GenBank/DDBJ databases">
        <title>Recombination of ecologically and evolutionarily significant loci maintains genetic cohesion in the Pseudomonas syringae species complex.</title>
        <authorList>
            <person name="Dillon M."/>
            <person name="Thakur S."/>
            <person name="Almeida R.N.D."/>
            <person name="Weir B.S."/>
            <person name="Guttman D.S."/>
        </authorList>
    </citation>
    <scope>NUCLEOTIDE SEQUENCE [LARGE SCALE GENOMIC DNA]</scope>
    <source>
        <strain evidence="13 15">ICMP 13786</strain>
    </source>
</reference>
<dbReference type="PANTHER" id="PTHR30614">
    <property type="entry name" value="MEMBRANE COMPONENT OF AMINO ACID ABC TRANSPORTER"/>
    <property type="match status" value="1"/>
</dbReference>
<dbReference type="InterPro" id="IPR035906">
    <property type="entry name" value="MetI-like_sf"/>
</dbReference>
<dbReference type="InterPro" id="IPR043429">
    <property type="entry name" value="ArtM/GltK/GlnP/TcyL/YhdX-like"/>
</dbReference>
<name>A0A0P9VI80_PSESS</name>
<reference evidence="12 14" key="1">
    <citation type="submission" date="2017-05" db="EMBL/GenBank/DDBJ databases">
        <title>Comparative genomic of Pseudomonas savastanoi pathovars.</title>
        <authorList>
            <person name="Pintado A."/>
            <person name="Moreno-Perez A."/>
            <person name="Caballo-Ponce E."/>
            <person name="Murillo J."/>
            <person name="Bardaji L."/>
            <person name="Cerboneschi M."/>
            <person name="Rodriguez-Palenzuela P."/>
            <person name="Ramos C."/>
            <person name="Tegli S."/>
        </authorList>
    </citation>
    <scope>NUCLEOTIDE SEQUENCE [LARGE SCALE GENOMIC DNA]</scope>
    <source>
        <strain evidence="12 14">ESC 23</strain>
    </source>
</reference>
<dbReference type="Proteomes" id="UP000268636">
    <property type="component" value="Unassembled WGS sequence"/>
</dbReference>
<evidence type="ECO:0000256" key="5">
    <source>
        <dbReference type="ARBA" id="ARBA00022475"/>
    </source>
</evidence>
<protein>
    <submittedName>
        <fullName evidence="12">Amino acid ABC transporter permease</fullName>
    </submittedName>
</protein>
<evidence type="ECO:0000256" key="7">
    <source>
        <dbReference type="ARBA" id="ARBA00022970"/>
    </source>
</evidence>
<sequence>MDYQWDFGAVWQYRDMFWTGIIGTAQLAGLAIGLGILVGLAVALMRLSPKRYLSVPATIFVEFYRNTPPLVHFFWFFYALPMVAGINLSPYWAATIALATQSGAFYGEVFRGGIKSIERGQWEGAKAIGMTHSRALYRVIVPQAMRRMTGPFIERTFELTKTTSLASTLAYADIVYEAMQVNSITFRPLEVYTTVALIYFVSLLMLSTVFRFAEHRMGRY</sequence>
<gene>
    <name evidence="13" type="ORF">ALP42_200077</name>
    <name evidence="12" type="ORF">CC205_17280</name>
</gene>
<dbReference type="GO" id="GO:0043190">
    <property type="term" value="C:ATP-binding cassette (ABC) transporter complex"/>
    <property type="evidence" value="ECO:0007669"/>
    <property type="project" value="InterPro"/>
</dbReference>
<keyword evidence="4 10" id="KW-0813">Transport</keyword>
<evidence type="ECO:0000256" key="6">
    <source>
        <dbReference type="ARBA" id="ARBA00022692"/>
    </source>
</evidence>
<dbReference type="EMBL" id="NIAY01000079">
    <property type="protein sequence ID" value="PAB30870.1"/>
    <property type="molecule type" value="Genomic_DNA"/>
</dbReference>
<dbReference type="RefSeq" id="WP_031598554.1">
    <property type="nucleotide sequence ID" value="NZ_LIHX01000057.1"/>
</dbReference>
<organism evidence="12 14">
    <name type="scientific">Pseudomonas savastanoi pv. nerii</name>
    <dbReference type="NCBI Taxonomy" id="360921"/>
    <lineage>
        <taxon>Bacteria</taxon>
        <taxon>Pseudomonadati</taxon>
        <taxon>Pseudomonadota</taxon>
        <taxon>Gammaproteobacteria</taxon>
        <taxon>Pseudomonadales</taxon>
        <taxon>Pseudomonadaceae</taxon>
        <taxon>Pseudomonas</taxon>
    </lineage>
</organism>
<keyword evidence="5" id="KW-1003">Cell membrane</keyword>
<comment type="function">
    <text evidence="1">Part of the binding-protein-dependent transport system for glutamine; probably responsible for the translocation of the substrate across the membrane.</text>
</comment>
<comment type="caution">
    <text evidence="12">The sequence shown here is derived from an EMBL/GenBank/DDBJ whole genome shotgun (WGS) entry which is preliminary data.</text>
</comment>
<evidence type="ECO:0000256" key="1">
    <source>
        <dbReference type="ARBA" id="ARBA00003159"/>
    </source>
</evidence>